<evidence type="ECO:0000313" key="2">
    <source>
        <dbReference type="EMBL" id="MDB1122709.1"/>
    </source>
</evidence>
<gene>
    <name evidence="2" type="ORF">PGX00_02920</name>
</gene>
<proteinExistence type="predicted"/>
<name>A0ABT4YMC8_9VIBR</name>
<organism evidence="2 3">
    <name type="scientific">Vibrio algarum</name>
    <dbReference type="NCBI Taxonomy" id="3020714"/>
    <lineage>
        <taxon>Bacteria</taxon>
        <taxon>Pseudomonadati</taxon>
        <taxon>Pseudomonadota</taxon>
        <taxon>Gammaproteobacteria</taxon>
        <taxon>Vibrionales</taxon>
        <taxon>Vibrionaceae</taxon>
        <taxon>Vibrio</taxon>
    </lineage>
</organism>
<dbReference type="Proteomes" id="UP001210678">
    <property type="component" value="Unassembled WGS sequence"/>
</dbReference>
<reference evidence="2 3" key="1">
    <citation type="submission" date="2023-01" db="EMBL/GenBank/DDBJ databases">
        <title>Vibrio sp. KJ40-1 sp.nov, isolated from marine algae.</title>
        <authorList>
            <person name="Butt M."/>
            <person name="Kim J.M.J."/>
            <person name="Jeon C.O.C."/>
        </authorList>
    </citation>
    <scope>NUCLEOTIDE SEQUENCE [LARGE SCALE GENOMIC DNA]</scope>
    <source>
        <strain evidence="2 3">KJ40-1</strain>
    </source>
</reference>
<dbReference type="Pfam" id="PF13508">
    <property type="entry name" value="Acetyltransf_7"/>
    <property type="match status" value="1"/>
</dbReference>
<dbReference type="RefSeq" id="WP_272132660.1">
    <property type="nucleotide sequence ID" value="NZ_JAQLOI010000001.1"/>
</dbReference>
<keyword evidence="3" id="KW-1185">Reference proteome</keyword>
<dbReference type="SUPFAM" id="SSF55729">
    <property type="entry name" value="Acyl-CoA N-acyltransferases (Nat)"/>
    <property type="match status" value="1"/>
</dbReference>
<comment type="caution">
    <text evidence="2">The sequence shown here is derived from an EMBL/GenBank/DDBJ whole genome shotgun (WGS) entry which is preliminary data.</text>
</comment>
<dbReference type="InterPro" id="IPR016181">
    <property type="entry name" value="Acyl_CoA_acyltransferase"/>
</dbReference>
<sequence length="141" mass="16247">MNQVSIKSLDPQMLPLVQKLYKQHYKSAKAKSNELIYVAYFQSELCGVVRLRTINENRLLTGMLVSPNRRGMGIGHLILQHCRSETLSVDDYCFAYHNLQPLYQQHGFIAVEPSQLPISLKQLFDRYSQSGKNLTPMRFSI</sequence>
<dbReference type="CDD" id="cd04301">
    <property type="entry name" value="NAT_SF"/>
    <property type="match status" value="1"/>
</dbReference>
<dbReference type="EMBL" id="JAQLOI010000001">
    <property type="protein sequence ID" value="MDB1122709.1"/>
    <property type="molecule type" value="Genomic_DNA"/>
</dbReference>
<dbReference type="InterPro" id="IPR000182">
    <property type="entry name" value="GNAT_dom"/>
</dbReference>
<protein>
    <submittedName>
        <fullName evidence="2">GNAT family N-acetyltransferase</fullName>
    </submittedName>
</protein>
<evidence type="ECO:0000313" key="3">
    <source>
        <dbReference type="Proteomes" id="UP001210678"/>
    </source>
</evidence>
<evidence type="ECO:0000259" key="1">
    <source>
        <dbReference type="PROSITE" id="PS51186"/>
    </source>
</evidence>
<dbReference type="Gene3D" id="3.40.630.30">
    <property type="match status" value="1"/>
</dbReference>
<feature type="domain" description="N-acetyltransferase" evidence="1">
    <location>
        <begin position="1"/>
        <end position="125"/>
    </location>
</feature>
<accession>A0ABT4YMC8</accession>
<dbReference type="PROSITE" id="PS51186">
    <property type="entry name" value="GNAT"/>
    <property type="match status" value="1"/>
</dbReference>